<feature type="region of interest" description="Disordered" evidence="1">
    <location>
        <begin position="374"/>
        <end position="399"/>
    </location>
</feature>
<evidence type="ECO:0000256" key="1">
    <source>
        <dbReference type="SAM" id="MobiDB-lite"/>
    </source>
</evidence>
<name>A0ABR1DJI1_NECAM</name>
<dbReference type="Pfam" id="PF03409">
    <property type="entry name" value="Glycoprotein"/>
    <property type="match status" value="1"/>
</dbReference>
<dbReference type="PANTHER" id="PTHR21733">
    <property type="entry name" value="CUB_2 DOMAIN-CONTAINING PROTEIN-RELATED-RELATED"/>
    <property type="match status" value="1"/>
</dbReference>
<organism evidence="2 3">
    <name type="scientific">Necator americanus</name>
    <name type="common">Human hookworm</name>
    <dbReference type="NCBI Taxonomy" id="51031"/>
    <lineage>
        <taxon>Eukaryota</taxon>
        <taxon>Metazoa</taxon>
        <taxon>Ecdysozoa</taxon>
        <taxon>Nematoda</taxon>
        <taxon>Chromadorea</taxon>
        <taxon>Rhabditida</taxon>
        <taxon>Rhabditina</taxon>
        <taxon>Rhabditomorpha</taxon>
        <taxon>Strongyloidea</taxon>
        <taxon>Ancylostomatidae</taxon>
        <taxon>Bunostominae</taxon>
        <taxon>Necator</taxon>
    </lineage>
</organism>
<dbReference type="EMBL" id="JAVFWL010000004">
    <property type="protein sequence ID" value="KAK6750460.1"/>
    <property type="molecule type" value="Genomic_DNA"/>
</dbReference>
<protein>
    <submittedName>
        <fullName evidence="2">Uncharacterized protein</fullName>
    </submittedName>
</protein>
<dbReference type="InterPro" id="IPR005071">
    <property type="entry name" value="Glycoprotein"/>
</dbReference>
<gene>
    <name evidence="2" type="primary">Necator_chrIV.g15732</name>
    <name evidence="2" type="ORF">RB195_002437</name>
</gene>
<feature type="compositionally biased region" description="Low complexity" evidence="1">
    <location>
        <begin position="382"/>
        <end position="394"/>
    </location>
</feature>
<keyword evidence="3" id="KW-1185">Reference proteome</keyword>
<sequence>MAVALLHKVLFRFQLLQYTFRFIIHYSTTSTPMEKLLPNYGLLLLLLVLDYALGEIILPLSLFNKDWQGDPKIDFGTKPYIYVASNDSDELLKKITCFLEDSGGETKKTALVLATWTKAYSTAINQKRAWTGDGDNATFSVKSTLTKEEAASLKGVLYTTNAADDTTPVFDAWKITAEGARFNFKKVTTAVFLNNAPTTRAQLSNFSADPDVELGIFSGVPNGTTYSAIITYNGSANTTMDPAFLALRAFTVRTTGSASFTLGGNISRGPNEMKTHPSMGILLSAEYPKKTGAAEKQLITYDKKMNFTVKASFDLNDGEYITVTFMNLKAGSQIYANNLTSSGSWNMSVISEQLSVQPSSKYAGAFLVSYATQDTDQQHEPTGSSTQTNVTTTSGPNEVTTTNGCTSVALSLLSLFVVTVAAAVLR</sequence>
<evidence type="ECO:0000313" key="2">
    <source>
        <dbReference type="EMBL" id="KAK6750460.1"/>
    </source>
</evidence>
<comment type="caution">
    <text evidence="2">The sequence shown here is derived from an EMBL/GenBank/DDBJ whole genome shotgun (WGS) entry which is preliminary data.</text>
</comment>
<accession>A0ABR1DJI1</accession>
<evidence type="ECO:0000313" key="3">
    <source>
        <dbReference type="Proteomes" id="UP001303046"/>
    </source>
</evidence>
<dbReference type="Proteomes" id="UP001303046">
    <property type="component" value="Unassembled WGS sequence"/>
</dbReference>
<reference evidence="2 3" key="1">
    <citation type="submission" date="2023-08" db="EMBL/GenBank/DDBJ databases">
        <title>A Necator americanus chromosomal reference genome.</title>
        <authorList>
            <person name="Ilik V."/>
            <person name="Petrzelkova K.J."/>
            <person name="Pardy F."/>
            <person name="Fuh T."/>
            <person name="Niatou-Singa F.S."/>
            <person name="Gouil Q."/>
            <person name="Baker L."/>
            <person name="Ritchie M.E."/>
            <person name="Jex A.R."/>
            <person name="Gazzola D."/>
            <person name="Li H."/>
            <person name="Toshio Fujiwara R."/>
            <person name="Zhan B."/>
            <person name="Aroian R.V."/>
            <person name="Pafco B."/>
            <person name="Schwarz E.M."/>
        </authorList>
    </citation>
    <scope>NUCLEOTIDE SEQUENCE [LARGE SCALE GENOMIC DNA]</scope>
    <source>
        <strain evidence="2 3">Aroian</strain>
        <tissue evidence="2">Whole animal</tissue>
    </source>
</reference>
<proteinExistence type="predicted"/>